<feature type="non-terminal residue" evidence="2">
    <location>
        <position position="1"/>
    </location>
</feature>
<reference evidence="2 3" key="1">
    <citation type="journal article" date="2019" name="Sci. Rep.">
        <title>A high-quality genome of Eragrostis curvula grass provides insights into Poaceae evolution and supports new strategies to enhance forage quality.</title>
        <authorList>
            <person name="Carballo J."/>
            <person name="Santos B.A.C.M."/>
            <person name="Zappacosta D."/>
            <person name="Garbus I."/>
            <person name="Selva J.P."/>
            <person name="Gallo C.A."/>
            <person name="Diaz A."/>
            <person name="Albertini E."/>
            <person name="Caccamo M."/>
            <person name="Echenique V."/>
        </authorList>
    </citation>
    <scope>NUCLEOTIDE SEQUENCE [LARGE SCALE GENOMIC DNA]</scope>
    <source>
        <strain evidence="3">cv. Victoria</strain>
        <tissue evidence="2">Leaf</tissue>
    </source>
</reference>
<dbReference type="EMBL" id="RWGY01000011">
    <property type="protein sequence ID" value="TVU29113.1"/>
    <property type="molecule type" value="Genomic_DNA"/>
</dbReference>
<dbReference type="GO" id="GO:0006384">
    <property type="term" value="P:transcription initiation at RNA polymerase III promoter"/>
    <property type="evidence" value="ECO:0007669"/>
    <property type="project" value="InterPro"/>
</dbReference>
<feature type="region of interest" description="Disordered" evidence="1">
    <location>
        <begin position="157"/>
        <end position="178"/>
    </location>
</feature>
<dbReference type="OrthoDB" id="688978at2759"/>
<dbReference type="Proteomes" id="UP000324897">
    <property type="component" value="Chromosome 1"/>
</dbReference>
<dbReference type="PANTHER" id="PTHR15180">
    <property type="entry name" value="GENERAL TRANSCRIPTION FACTOR 3C POLYPEPTIDE 1"/>
    <property type="match status" value="1"/>
</dbReference>
<accession>A0A5J9UZD7</accession>
<evidence type="ECO:0008006" key="4">
    <source>
        <dbReference type="Google" id="ProtNLM"/>
    </source>
</evidence>
<dbReference type="GO" id="GO:0003677">
    <property type="term" value="F:DNA binding"/>
    <property type="evidence" value="ECO:0007669"/>
    <property type="project" value="InterPro"/>
</dbReference>
<proteinExistence type="predicted"/>
<dbReference type="PANTHER" id="PTHR15180:SF1">
    <property type="entry name" value="GENERAL TRANSCRIPTION FACTOR 3C POLYPEPTIDE 1"/>
    <property type="match status" value="1"/>
</dbReference>
<dbReference type="InterPro" id="IPR044210">
    <property type="entry name" value="Tfc3-like"/>
</dbReference>
<dbReference type="AlphaFoldDB" id="A0A5J9UZD7"/>
<protein>
    <recommendedName>
        <fullName evidence="4">B-block binding subunit of TFIIIC domain-containing protein</fullName>
    </recommendedName>
</protein>
<evidence type="ECO:0000256" key="1">
    <source>
        <dbReference type="SAM" id="MobiDB-lite"/>
    </source>
</evidence>
<dbReference type="GO" id="GO:0042791">
    <property type="term" value="P:5S class rRNA transcription by RNA polymerase III"/>
    <property type="evidence" value="ECO:0007669"/>
    <property type="project" value="TreeGrafter"/>
</dbReference>
<evidence type="ECO:0000313" key="2">
    <source>
        <dbReference type="EMBL" id="TVU29113.1"/>
    </source>
</evidence>
<comment type="caution">
    <text evidence="2">The sequence shown here is derived from an EMBL/GenBank/DDBJ whole genome shotgun (WGS) entry which is preliminary data.</text>
</comment>
<evidence type="ECO:0000313" key="3">
    <source>
        <dbReference type="Proteomes" id="UP000324897"/>
    </source>
</evidence>
<sequence length="235" mass="26224">MEKYARELPSLFDSEIESFTLSSELFRKAFCVIHQAGEQGVTLSELSQALHPLGMKSVYVVVDTLKRFQLAIKVNAYNGVRIVDSLHISKYHITTLAQCNHSSCSGAQASQIVDNEYPKNLLKEKHARATNLPGSMKMTGDGDAVIVSNVQSKLSSHHIDNQSSGAEENSSTPREDNKESNLYCACNKHIYEPILPWINGNGNTNGFFYEALSRRVVGYVMQHPGIDKVYICLYY</sequence>
<gene>
    <name evidence="2" type="ORF">EJB05_20663</name>
</gene>
<feature type="compositionally biased region" description="Polar residues" evidence="1">
    <location>
        <begin position="161"/>
        <end position="172"/>
    </location>
</feature>
<name>A0A5J9UZD7_9POAL</name>
<keyword evidence="3" id="KW-1185">Reference proteome</keyword>
<organism evidence="2 3">
    <name type="scientific">Eragrostis curvula</name>
    <name type="common">weeping love grass</name>
    <dbReference type="NCBI Taxonomy" id="38414"/>
    <lineage>
        <taxon>Eukaryota</taxon>
        <taxon>Viridiplantae</taxon>
        <taxon>Streptophyta</taxon>
        <taxon>Embryophyta</taxon>
        <taxon>Tracheophyta</taxon>
        <taxon>Spermatophyta</taxon>
        <taxon>Magnoliopsida</taxon>
        <taxon>Liliopsida</taxon>
        <taxon>Poales</taxon>
        <taxon>Poaceae</taxon>
        <taxon>PACMAD clade</taxon>
        <taxon>Chloridoideae</taxon>
        <taxon>Eragrostideae</taxon>
        <taxon>Eragrostidinae</taxon>
        <taxon>Eragrostis</taxon>
    </lineage>
</organism>
<dbReference type="GO" id="GO:0000127">
    <property type="term" value="C:transcription factor TFIIIC complex"/>
    <property type="evidence" value="ECO:0007669"/>
    <property type="project" value="InterPro"/>
</dbReference>
<dbReference type="Gramene" id="TVU29113">
    <property type="protein sequence ID" value="TVU29113"/>
    <property type="gene ID" value="EJB05_20663"/>
</dbReference>